<dbReference type="InterPro" id="IPR038091">
    <property type="entry name" value="UPF0302_N_sf"/>
</dbReference>
<feature type="domain" description="IDEAL" evidence="2">
    <location>
        <begin position="137"/>
        <end position="173"/>
    </location>
</feature>
<dbReference type="AlphaFoldDB" id="A0A7X1C8P1"/>
<evidence type="ECO:0000259" key="2">
    <source>
        <dbReference type="SMART" id="SM00914"/>
    </source>
</evidence>
<evidence type="ECO:0000256" key="1">
    <source>
        <dbReference type="HAMAP-Rule" id="MF_00760"/>
    </source>
</evidence>
<evidence type="ECO:0000313" key="6">
    <source>
        <dbReference type="Proteomes" id="UP000587800"/>
    </source>
</evidence>
<sequence length="181" mass="21103">MKASISIDEKKDFIRWLLNKHQMKTREAMWVLNYIAGHDQIVKYVHFVDNLEGCARGLSLSAHGVESEPFLFFKGNIMTTDPEKAFHDIRLNWDEELYIELHFEDAIVSPEYALVREDNPFTKVKLADAEKEMADALIYQSVHQFSRAKLLEKIDIALDERDEATFQQLVQILQQMDNGKE</sequence>
<keyword evidence="6" id="KW-1185">Reference proteome</keyword>
<dbReference type="InterPro" id="IPR011188">
    <property type="entry name" value="UPF0302"/>
</dbReference>
<dbReference type="SMART" id="SM00914">
    <property type="entry name" value="IDEAL"/>
    <property type="match status" value="1"/>
</dbReference>
<dbReference type="Pfam" id="PF08864">
    <property type="entry name" value="UPF0302"/>
    <property type="match status" value="1"/>
</dbReference>
<comment type="similarity">
    <text evidence="1">Belongs to the UPF0302 family.</text>
</comment>
<dbReference type="InterPro" id="IPR027393">
    <property type="entry name" value="Virus_scaffolding_prot_C"/>
</dbReference>
<gene>
    <name evidence="3" type="ORF">HCJ38_05465</name>
    <name evidence="4" type="ORF">HCJ59_03075</name>
</gene>
<name>A0A7X1C8P1_9LIST</name>
<proteinExistence type="inferred from homology"/>
<dbReference type="Pfam" id="PF08858">
    <property type="entry name" value="IDEAL"/>
    <property type="match status" value="1"/>
</dbReference>
<dbReference type="HAMAP" id="MF_00760">
    <property type="entry name" value="UPF0302"/>
    <property type="match status" value="1"/>
</dbReference>
<dbReference type="InterPro" id="IPR014957">
    <property type="entry name" value="IDEAL_dom"/>
</dbReference>
<dbReference type="InterPro" id="IPR014963">
    <property type="entry name" value="UPF0302_N"/>
</dbReference>
<protein>
    <recommendedName>
        <fullName evidence="1">UPF0302 protein HCJ38_05465</fullName>
    </recommendedName>
</protein>
<dbReference type="Gene3D" id="4.10.810.10">
    <property type="entry name" value="Virus Scaffolding Protein, Chain A"/>
    <property type="match status" value="1"/>
</dbReference>
<dbReference type="RefSeq" id="WP_185345263.1">
    <property type="nucleotide sequence ID" value="NZ_JAASTU010000003.1"/>
</dbReference>
<evidence type="ECO:0000313" key="5">
    <source>
        <dbReference type="Proteomes" id="UP000561617"/>
    </source>
</evidence>
<dbReference type="EMBL" id="JAASTW010000005">
    <property type="protein sequence ID" value="MBC1488463.1"/>
    <property type="molecule type" value="Genomic_DNA"/>
</dbReference>
<dbReference type="NCBIfam" id="NF002965">
    <property type="entry name" value="PRK03636.1"/>
    <property type="match status" value="1"/>
</dbReference>
<dbReference type="Proteomes" id="UP000587800">
    <property type="component" value="Unassembled WGS sequence"/>
</dbReference>
<comment type="caution">
    <text evidence="3">The sequence shown here is derived from an EMBL/GenBank/DDBJ whole genome shotgun (WGS) entry which is preliminary data.</text>
</comment>
<evidence type="ECO:0000313" key="3">
    <source>
        <dbReference type="EMBL" id="MBC1488463.1"/>
    </source>
</evidence>
<dbReference type="Proteomes" id="UP000561617">
    <property type="component" value="Unassembled WGS sequence"/>
</dbReference>
<accession>A0A7X1C8P1</accession>
<evidence type="ECO:0000313" key="4">
    <source>
        <dbReference type="EMBL" id="MBC1508894.1"/>
    </source>
</evidence>
<reference evidence="5 6" key="1">
    <citation type="submission" date="2020-03" db="EMBL/GenBank/DDBJ databases">
        <title>Soil Listeria distribution.</title>
        <authorList>
            <person name="Liao J."/>
            <person name="Wiedmann M."/>
        </authorList>
    </citation>
    <scope>NUCLEOTIDE SEQUENCE [LARGE SCALE GENOMIC DNA]</scope>
    <source>
        <strain evidence="4 6">FSL L7-1515</strain>
        <strain evidence="3 5">FSL L7-1554</strain>
    </source>
</reference>
<organism evidence="3 5">
    <name type="scientific">Listeria immobilis</name>
    <dbReference type="NCBI Taxonomy" id="2713502"/>
    <lineage>
        <taxon>Bacteria</taxon>
        <taxon>Bacillati</taxon>
        <taxon>Bacillota</taxon>
        <taxon>Bacilli</taxon>
        <taxon>Bacillales</taxon>
        <taxon>Listeriaceae</taxon>
        <taxon>Listeria</taxon>
    </lineage>
</organism>
<dbReference type="EMBL" id="JAASUB010000003">
    <property type="protein sequence ID" value="MBC1508894.1"/>
    <property type="molecule type" value="Genomic_DNA"/>
</dbReference>
<dbReference type="Gene3D" id="3.40.1530.30">
    <property type="entry name" value="Uncharacterised family UPF0302, N-terminal domain"/>
    <property type="match status" value="1"/>
</dbReference>
<dbReference type="PIRSF" id="PIRSF007165">
    <property type="entry name" value="UCP007165"/>
    <property type="match status" value="1"/>
</dbReference>